<organism evidence="4 5">
    <name type="scientific">Calidithermus terrae</name>
    <dbReference type="NCBI Taxonomy" id="1408545"/>
    <lineage>
        <taxon>Bacteria</taxon>
        <taxon>Thermotogati</taxon>
        <taxon>Deinococcota</taxon>
        <taxon>Deinococci</taxon>
        <taxon>Thermales</taxon>
        <taxon>Thermaceae</taxon>
        <taxon>Calidithermus</taxon>
    </lineage>
</organism>
<accession>A0A399EFZ3</accession>
<dbReference type="Pfam" id="PF00682">
    <property type="entry name" value="HMGL-like"/>
    <property type="match status" value="1"/>
</dbReference>
<name>A0A399EFZ3_9DEIN</name>
<protein>
    <submittedName>
        <fullName evidence="4">Homocitrate synthase</fullName>
        <ecNumber evidence="4">2.3.3.14</ecNumber>
    </submittedName>
</protein>
<keyword evidence="2" id="KW-0464">Manganese</keyword>
<dbReference type="InterPro" id="IPR002034">
    <property type="entry name" value="AIPM/Hcit_synth_CS"/>
</dbReference>
<dbReference type="Gene3D" id="1.10.238.260">
    <property type="match status" value="1"/>
</dbReference>
<dbReference type="AlphaFoldDB" id="A0A399EFZ3"/>
<dbReference type="PANTHER" id="PTHR10277">
    <property type="entry name" value="HOMOCITRATE SYNTHASE-RELATED"/>
    <property type="match status" value="1"/>
</dbReference>
<evidence type="ECO:0000259" key="3">
    <source>
        <dbReference type="PROSITE" id="PS50991"/>
    </source>
</evidence>
<dbReference type="Gene3D" id="3.20.20.70">
    <property type="entry name" value="Aldolase class I"/>
    <property type="match status" value="1"/>
</dbReference>
<evidence type="ECO:0000256" key="1">
    <source>
        <dbReference type="ARBA" id="ARBA00022679"/>
    </source>
</evidence>
<feature type="domain" description="Pyruvate carboxyltransferase" evidence="3">
    <location>
        <begin position="11"/>
        <end position="276"/>
    </location>
</feature>
<dbReference type="OrthoDB" id="9803573at2"/>
<keyword evidence="5" id="KW-1185">Reference proteome</keyword>
<sequence length="413" mass="46330">MGNAHAQSRRIEVVDTTFRDGQQSPLLFDTEKYRFTLEEKKLLLAGLLELGVTHVEFFSPVVGMAEERDVRELIAHAKALTGRELRLLAHCRCHPDDIERSLEVGCNGLNLYLGVSPLAQRHNAQKSLEEAVALASEVIRSTRARHPGLYLRFSAEDAFRTPKEDLFRLYDAVAPYVDTLGLPDTVGMAEPEDVTALVCALRERYPGVDLECHFHNDRGLALANVLAAVRAGVRYVDASIWGLAERSGIPSVTGVLFNLSKRHPELAEQYQLSQCYPLNVLMASILGTLVPYTEPVSLTNRTHTAGVHQKAVLNEKKVYEAHNLHDFGVDKNQLLLGPLSGWNLIYYYLKEVEALEISKEQAKEIAHEFKRRTHEIGRSKKPEELLLELAQSHGIRKHALPEEVPTARLENLD</sequence>
<dbReference type="PROSITE" id="PS50991">
    <property type="entry name" value="PYR_CT"/>
    <property type="match status" value="1"/>
</dbReference>
<dbReference type="InterPro" id="IPR054691">
    <property type="entry name" value="LeuA/HCS_post-cat"/>
</dbReference>
<dbReference type="InterPro" id="IPR013785">
    <property type="entry name" value="Aldolase_TIM"/>
</dbReference>
<dbReference type="PANTHER" id="PTHR10277:SF48">
    <property type="entry name" value="HOMOCITRATE SYNTHASE, CYTOSOLIC ISOZYME-RELATED"/>
    <property type="match status" value="1"/>
</dbReference>
<evidence type="ECO:0000313" key="5">
    <source>
        <dbReference type="Proteomes" id="UP000265715"/>
    </source>
</evidence>
<dbReference type="Pfam" id="PF22617">
    <property type="entry name" value="HCS_D2"/>
    <property type="match status" value="1"/>
</dbReference>
<evidence type="ECO:0000313" key="4">
    <source>
        <dbReference type="EMBL" id="RIH82483.1"/>
    </source>
</evidence>
<dbReference type="InterPro" id="IPR050073">
    <property type="entry name" value="2-IPM_HCS-like"/>
</dbReference>
<proteinExistence type="predicted"/>
<keyword evidence="1 4" id="KW-0808">Transferase</keyword>
<gene>
    <name evidence="4" type="ORF">Mterra_02646</name>
</gene>
<dbReference type="SUPFAM" id="SSF51569">
    <property type="entry name" value="Aldolase"/>
    <property type="match status" value="1"/>
</dbReference>
<dbReference type="GO" id="GO:0004410">
    <property type="term" value="F:homocitrate synthase activity"/>
    <property type="evidence" value="ECO:0007669"/>
    <property type="project" value="UniProtKB-EC"/>
</dbReference>
<dbReference type="RefSeq" id="WP_119315649.1">
    <property type="nucleotide sequence ID" value="NZ_QXDL01000119.1"/>
</dbReference>
<keyword evidence="4" id="KW-0012">Acyltransferase</keyword>
<dbReference type="InterPro" id="IPR000891">
    <property type="entry name" value="PYR_CT"/>
</dbReference>
<evidence type="ECO:0000256" key="2">
    <source>
        <dbReference type="ARBA" id="ARBA00023211"/>
    </source>
</evidence>
<dbReference type="Proteomes" id="UP000265715">
    <property type="component" value="Unassembled WGS sequence"/>
</dbReference>
<comment type="caution">
    <text evidence="4">The sequence shown here is derived from an EMBL/GenBank/DDBJ whole genome shotgun (WGS) entry which is preliminary data.</text>
</comment>
<reference evidence="4 5" key="1">
    <citation type="submission" date="2018-08" db="EMBL/GenBank/DDBJ databases">
        <title>Meiothermus terrae DSM 26712 genome sequencing project.</title>
        <authorList>
            <person name="Da Costa M.S."/>
            <person name="Albuquerque L."/>
            <person name="Raposo P."/>
            <person name="Froufe H.J.C."/>
            <person name="Barroso C.S."/>
            <person name="Egas C."/>
        </authorList>
    </citation>
    <scope>NUCLEOTIDE SEQUENCE [LARGE SCALE GENOMIC DNA]</scope>
    <source>
        <strain evidence="4 5">DSM 26712</strain>
    </source>
</reference>
<dbReference type="EC" id="2.3.3.14" evidence="4"/>
<dbReference type="GO" id="GO:0019878">
    <property type="term" value="P:lysine biosynthetic process via aminoadipic acid"/>
    <property type="evidence" value="ECO:0007669"/>
    <property type="project" value="TreeGrafter"/>
</dbReference>
<dbReference type="EMBL" id="QXDL01000119">
    <property type="protein sequence ID" value="RIH82483.1"/>
    <property type="molecule type" value="Genomic_DNA"/>
</dbReference>
<dbReference type="PROSITE" id="PS00816">
    <property type="entry name" value="AIPM_HOMOCIT_SYNTH_2"/>
    <property type="match status" value="1"/>
</dbReference>